<dbReference type="PRINTS" id="PR00739">
    <property type="entry name" value="GLHYDRLASE26"/>
</dbReference>
<gene>
    <name evidence="7" type="ORF">GK108_28585</name>
</gene>
<dbReference type="Gene3D" id="2.60.120.260">
    <property type="entry name" value="Galactose-binding domain-like"/>
    <property type="match status" value="1"/>
</dbReference>
<evidence type="ECO:0000256" key="2">
    <source>
        <dbReference type="ARBA" id="ARBA00022801"/>
    </source>
</evidence>
<dbReference type="PROSITE" id="PS51764">
    <property type="entry name" value="GH26"/>
    <property type="match status" value="1"/>
</dbReference>
<sequence length="470" mass="52012">MSTFVGLAAGSETLRAGLPVVPVVNGRLEAELGDLSGVTVSTTRSGFSGTGYVTDMDNVADKVSLTFNASAGLYNLSIGYASPSGNKGVDFEVNGKKSSGTLPKTTTGFGKADIGKFLLRNGLNTIVLQKGWGYYDVDYVQLMPATVSLPARPSKQLADARATASTKGLFSFLVDQYGHKVVSGQQDDIEYVLEKTGREPAIGAFDLMDYSPSRVEHGVNVLRSSDAIINWATKGEGRGIVSLMWHWNAPTDLINQAPDKLWWRGFYTTATTFDLKAALADKNSERYQLLLRDIDTIAVQLRKFQAADVPVLWRPLHEAAGGWFWWGAKGPEPFKELWHILYDRLTNHHQLHNLIWVYTATDTFNAEWYPGDQYVDIVGLDIYSHSDNTLSSNWESAQASLTGKKLVTLSESGQLPSPASIRTFGTWWSWFSVWTGNDHIKKQPVDTLKAVFNSESVITRDELPNWRITK</sequence>
<dbReference type="Pfam" id="PF16990">
    <property type="entry name" value="CBM_35"/>
    <property type="match status" value="1"/>
</dbReference>
<dbReference type="InterPro" id="IPR017853">
    <property type="entry name" value="GH"/>
</dbReference>
<evidence type="ECO:0000256" key="1">
    <source>
        <dbReference type="ARBA" id="ARBA00007754"/>
    </source>
</evidence>
<dbReference type="InterPro" id="IPR022790">
    <property type="entry name" value="GH26_dom"/>
</dbReference>
<reference evidence="7 8" key="1">
    <citation type="submission" date="2020-02" db="EMBL/GenBank/DDBJ databases">
        <title>Draft genome sequence of two Spirosoma agri KCTC 52727 and Spirosoma terrae KCTC 52035.</title>
        <authorList>
            <person name="Rojas J."/>
            <person name="Ambika Manirajan B."/>
            <person name="Suarez C."/>
            <person name="Ratering S."/>
            <person name="Schnell S."/>
        </authorList>
    </citation>
    <scope>NUCLEOTIDE SEQUENCE [LARGE SCALE GENOMIC DNA]</scope>
    <source>
        <strain evidence="7 8">KCTC 52035</strain>
    </source>
</reference>
<accession>A0A6L9LI33</accession>
<evidence type="ECO:0000256" key="4">
    <source>
        <dbReference type="PROSITE-ProRule" id="PRU01100"/>
    </source>
</evidence>
<evidence type="ECO:0000313" key="8">
    <source>
        <dbReference type="Proteomes" id="UP000474175"/>
    </source>
</evidence>
<dbReference type="GO" id="GO:0006080">
    <property type="term" value="P:substituted mannan metabolic process"/>
    <property type="evidence" value="ECO:0007669"/>
    <property type="project" value="InterPro"/>
</dbReference>
<dbReference type="Pfam" id="PF02156">
    <property type="entry name" value="Glyco_hydro_26"/>
    <property type="match status" value="1"/>
</dbReference>
<feature type="domain" description="CBM6" evidence="5">
    <location>
        <begin position="26"/>
        <end position="143"/>
    </location>
</feature>
<feature type="active site" description="Proton donor" evidence="4">
    <location>
        <position position="318"/>
    </location>
</feature>
<keyword evidence="8" id="KW-1185">Reference proteome</keyword>
<feature type="domain" description="GH26" evidence="6">
    <location>
        <begin position="144"/>
        <end position="461"/>
    </location>
</feature>
<name>A0A6L9LI33_9BACT</name>
<dbReference type="EMBL" id="JAAFZH010000021">
    <property type="protein sequence ID" value="NDU98871.1"/>
    <property type="molecule type" value="Genomic_DNA"/>
</dbReference>
<comment type="caution">
    <text evidence="7">The sequence shown here is derived from an EMBL/GenBank/DDBJ whole genome shotgun (WGS) entry which is preliminary data.</text>
</comment>
<dbReference type="PANTHER" id="PTHR40079:SF4">
    <property type="entry name" value="GH26 DOMAIN-CONTAINING PROTEIN-RELATED"/>
    <property type="match status" value="1"/>
</dbReference>
<evidence type="ECO:0000259" key="6">
    <source>
        <dbReference type="PROSITE" id="PS51764"/>
    </source>
</evidence>
<dbReference type="InterPro" id="IPR000805">
    <property type="entry name" value="Glyco_hydro_26"/>
</dbReference>
<proteinExistence type="inferred from homology"/>
<dbReference type="SUPFAM" id="SSF51445">
    <property type="entry name" value="(Trans)glycosidases"/>
    <property type="match status" value="1"/>
</dbReference>
<keyword evidence="3 4" id="KW-0326">Glycosidase</keyword>
<dbReference type="GO" id="GO:0016985">
    <property type="term" value="F:mannan endo-1,4-beta-mannosidase activity"/>
    <property type="evidence" value="ECO:0007669"/>
    <property type="project" value="InterPro"/>
</dbReference>
<dbReference type="GO" id="GO:0030246">
    <property type="term" value="F:carbohydrate binding"/>
    <property type="evidence" value="ECO:0007669"/>
    <property type="project" value="InterPro"/>
</dbReference>
<protein>
    <submittedName>
        <fullName evidence="7">Mannan endo-1,4-beta-mannosidase</fullName>
    </submittedName>
</protein>
<comment type="similarity">
    <text evidence="1 4">Belongs to the glycosyl hydrolase 26 family.</text>
</comment>
<dbReference type="SUPFAM" id="SSF49785">
    <property type="entry name" value="Galactose-binding domain-like"/>
    <property type="match status" value="1"/>
</dbReference>
<evidence type="ECO:0000259" key="5">
    <source>
        <dbReference type="PROSITE" id="PS51175"/>
    </source>
</evidence>
<keyword evidence="2 4" id="KW-0378">Hydrolase</keyword>
<dbReference type="InterPro" id="IPR005084">
    <property type="entry name" value="CBM6"/>
</dbReference>
<evidence type="ECO:0000256" key="3">
    <source>
        <dbReference type="ARBA" id="ARBA00023295"/>
    </source>
</evidence>
<feature type="active site" description="Nucleophile" evidence="4">
    <location>
        <position position="411"/>
    </location>
</feature>
<dbReference type="AlphaFoldDB" id="A0A6L9LI33"/>
<dbReference type="Proteomes" id="UP000474175">
    <property type="component" value="Unassembled WGS sequence"/>
</dbReference>
<dbReference type="PROSITE" id="PS51175">
    <property type="entry name" value="CBM6"/>
    <property type="match status" value="1"/>
</dbReference>
<organism evidence="7 8">
    <name type="scientific">Spirosoma terrae</name>
    <dbReference type="NCBI Taxonomy" id="1968276"/>
    <lineage>
        <taxon>Bacteria</taxon>
        <taxon>Pseudomonadati</taxon>
        <taxon>Bacteroidota</taxon>
        <taxon>Cytophagia</taxon>
        <taxon>Cytophagales</taxon>
        <taxon>Cytophagaceae</taxon>
        <taxon>Spirosoma</taxon>
    </lineage>
</organism>
<dbReference type="PANTHER" id="PTHR40079">
    <property type="entry name" value="MANNAN ENDO-1,4-BETA-MANNOSIDASE E-RELATED"/>
    <property type="match status" value="1"/>
</dbReference>
<dbReference type="Gene3D" id="3.20.20.80">
    <property type="entry name" value="Glycosidases"/>
    <property type="match status" value="1"/>
</dbReference>
<evidence type="ECO:0000313" key="7">
    <source>
        <dbReference type="EMBL" id="NDU98871.1"/>
    </source>
</evidence>
<dbReference type="CDD" id="cd04086">
    <property type="entry name" value="CBM35_mannanase-like"/>
    <property type="match status" value="1"/>
</dbReference>
<dbReference type="InterPro" id="IPR008979">
    <property type="entry name" value="Galactose-bd-like_sf"/>
</dbReference>